<evidence type="ECO:0000313" key="4">
    <source>
        <dbReference type="Proteomes" id="UP000294513"/>
    </source>
</evidence>
<dbReference type="Proteomes" id="UP000294513">
    <property type="component" value="Unassembled WGS sequence"/>
</dbReference>
<dbReference type="EMBL" id="SMKU01000480">
    <property type="protein sequence ID" value="TDD63657.1"/>
    <property type="molecule type" value="Genomic_DNA"/>
</dbReference>
<keyword evidence="4" id="KW-1185">Reference proteome</keyword>
<accession>A0A4V2YQY5</accession>
<reference evidence="3 4" key="1">
    <citation type="submission" date="2019-03" db="EMBL/GenBank/DDBJ databases">
        <title>Draft genome sequences of novel Actinobacteria.</title>
        <authorList>
            <person name="Sahin N."/>
            <person name="Ay H."/>
            <person name="Saygin H."/>
        </authorList>
    </citation>
    <scope>NUCLEOTIDE SEQUENCE [LARGE SCALE GENOMIC DNA]</scope>
    <source>
        <strain evidence="3 4">H3C3</strain>
    </source>
</reference>
<dbReference type="SUPFAM" id="SSF53187">
    <property type="entry name" value="Zn-dependent exopeptidases"/>
    <property type="match status" value="1"/>
</dbReference>
<dbReference type="GO" id="GO:0008235">
    <property type="term" value="F:metalloexopeptidase activity"/>
    <property type="evidence" value="ECO:0007669"/>
    <property type="project" value="InterPro"/>
</dbReference>
<evidence type="ECO:0000259" key="2">
    <source>
        <dbReference type="Pfam" id="PF04389"/>
    </source>
</evidence>
<dbReference type="Pfam" id="PF04389">
    <property type="entry name" value="Peptidase_M28"/>
    <property type="match status" value="1"/>
</dbReference>
<dbReference type="Gene3D" id="3.40.630.10">
    <property type="entry name" value="Zn peptidases"/>
    <property type="match status" value="1"/>
</dbReference>
<dbReference type="PANTHER" id="PTHR12147">
    <property type="entry name" value="METALLOPEPTIDASE M28 FAMILY MEMBER"/>
    <property type="match status" value="1"/>
</dbReference>
<proteinExistence type="predicted"/>
<gene>
    <name evidence="3" type="ORF">E1298_43450</name>
</gene>
<organism evidence="3 4">
    <name type="scientific">Actinomadura rubrisoli</name>
    <dbReference type="NCBI Taxonomy" id="2530368"/>
    <lineage>
        <taxon>Bacteria</taxon>
        <taxon>Bacillati</taxon>
        <taxon>Actinomycetota</taxon>
        <taxon>Actinomycetes</taxon>
        <taxon>Streptosporangiales</taxon>
        <taxon>Thermomonosporaceae</taxon>
        <taxon>Actinomadura</taxon>
    </lineage>
</organism>
<evidence type="ECO:0000313" key="3">
    <source>
        <dbReference type="EMBL" id="TDD63657.1"/>
    </source>
</evidence>
<dbReference type="InterPro" id="IPR007484">
    <property type="entry name" value="Peptidase_M28"/>
</dbReference>
<name>A0A4V2YQY5_9ACTN</name>
<feature type="domain" description="Peptidase M28" evidence="2">
    <location>
        <begin position="206"/>
        <end position="402"/>
    </location>
</feature>
<sequence length="413" mass="43768">MRTGIALLPDGRDEPQGRAAPPGADWARLDDTVLYWADDDERWQDARDGARSAGVALEERPAPGTSADLHLVTQVGRVFQHEHPDVPVLVDKGRYLVVSLDKGRRDLVRPRAEVCYRVEPLRPGAVVFRSAAPAARRPDPGVQALVDEVSRDSYRQRLAELVAFETRHSLSDGFRAAAGMAAGVLRDLGYMVEEVPVEIGQGRSLNLVADRLAASRLPREVVVVTAHLDSINLQGGPAAPAPGADDNGSGAAGLLEIARVLAGAPLLGNDLRLILFGGEEEGLFGSTQYVASLPPDQRAGIRSVINMDMIATLNTATPTVLLEGAEVSARLMDELAVAAATYTSLGVQTSLRPFNSDHVPFIDASIPAVLTIEGADGANENIHTAGDTLDAIDEELALDIVRMNTAATAAALA</sequence>
<dbReference type="GO" id="GO:0006508">
    <property type="term" value="P:proteolysis"/>
    <property type="evidence" value="ECO:0007669"/>
    <property type="project" value="InterPro"/>
</dbReference>
<protein>
    <submittedName>
        <fullName evidence="3">Zn-dependent exopeptidase M28</fullName>
    </submittedName>
</protein>
<dbReference type="InterPro" id="IPR045175">
    <property type="entry name" value="M28_fam"/>
</dbReference>
<feature type="region of interest" description="Disordered" evidence="1">
    <location>
        <begin position="1"/>
        <end position="24"/>
    </location>
</feature>
<dbReference type="AlphaFoldDB" id="A0A4V2YQY5"/>
<dbReference type="OrthoDB" id="345880at2"/>
<evidence type="ECO:0000256" key="1">
    <source>
        <dbReference type="SAM" id="MobiDB-lite"/>
    </source>
</evidence>
<dbReference type="RefSeq" id="WP_131903228.1">
    <property type="nucleotide sequence ID" value="NZ_SMKU01000480.1"/>
</dbReference>
<dbReference type="PANTHER" id="PTHR12147:SF26">
    <property type="entry name" value="PEPTIDASE M28 DOMAIN-CONTAINING PROTEIN"/>
    <property type="match status" value="1"/>
</dbReference>
<comment type="caution">
    <text evidence="3">The sequence shown here is derived from an EMBL/GenBank/DDBJ whole genome shotgun (WGS) entry which is preliminary data.</text>
</comment>